<proteinExistence type="predicted"/>
<dbReference type="EMBL" id="CP117167">
    <property type="protein sequence ID" value="WCT12387.1"/>
    <property type="molecule type" value="Genomic_DNA"/>
</dbReference>
<accession>A0ABY7T9P2</accession>
<keyword evidence="3" id="KW-1185">Reference proteome</keyword>
<reference evidence="2 3" key="1">
    <citation type="submission" date="2023-02" db="EMBL/GenBank/DDBJ databases">
        <title>Genome sequence of Mucilaginibacter jinjuensis strain KACC 16571.</title>
        <authorList>
            <person name="Kim S."/>
            <person name="Heo J."/>
            <person name="Kwon S.-W."/>
        </authorList>
    </citation>
    <scope>NUCLEOTIDE SEQUENCE [LARGE SCALE GENOMIC DNA]</scope>
    <source>
        <strain evidence="2 3">KACC 16571</strain>
    </source>
</reference>
<evidence type="ECO:0000313" key="3">
    <source>
        <dbReference type="Proteomes" id="UP001216139"/>
    </source>
</evidence>
<protein>
    <submittedName>
        <fullName evidence="2">Metal-dependent hydrolase</fullName>
    </submittedName>
</protein>
<dbReference type="InterPro" id="IPR024775">
    <property type="entry name" value="DinB-like"/>
</dbReference>
<organism evidence="2 3">
    <name type="scientific">Mucilaginibacter jinjuensis</name>
    <dbReference type="NCBI Taxonomy" id="1176721"/>
    <lineage>
        <taxon>Bacteria</taxon>
        <taxon>Pseudomonadati</taxon>
        <taxon>Bacteroidota</taxon>
        <taxon>Sphingobacteriia</taxon>
        <taxon>Sphingobacteriales</taxon>
        <taxon>Sphingobacteriaceae</taxon>
        <taxon>Mucilaginibacter</taxon>
    </lineage>
</organism>
<dbReference type="RefSeq" id="WP_273630647.1">
    <property type="nucleotide sequence ID" value="NZ_CP117167.1"/>
</dbReference>
<dbReference type="Pfam" id="PF12867">
    <property type="entry name" value="DinB_2"/>
    <property type="match status" value="1"/>
</dbReference>
<keyword evidence="2" id="KW-0378">Hydrolase</keyword>
<dbReference type="NCBIfam" id="NF009807">
    <property type="entry name" value="PRK13291.1"/>
    <property type="match status" value="1"/>
</dbReference>
<dbReference type="Gene3D" id="1.20.120.450">
    <property type="entry name" value="dinb family like domain"/>
    <property type="match status" value="1"/>
</dbReference>
<feature type="domain" description="DinB-like" evidence="1">
    <location>
        <begin position="34"/>
        <end position="167"/>
    </location>
</feature>
<gene>
    <name evidence="2" type="ORF">PQO05_00380</name>
</gene>
<evidence type="ECO:0000259" key="1">
    <source>
        <dbReference type="Pfam" id="PF12867"/>
    </source>
</evidence>
<dbReference type="InterPro" id="IPR034660">
    <property type="entry name" value="DinB/YfiT-like"/>
</dbReference>
<evidence type="ECO:0000313" key="2">
    <source>
        <dbReference type="EMBL" id="WCT12387.1"/>
    </source>
</evidence>
<sequence>MTDDSLRYPICKFTPPATYTKEEIAQWIADIKALPMQLRNAVIGLTNDQLNTPYRPGGWTIKQVVHHVADSHMNSIIRFKWGMTEENPTIKTYHEDRWAILGDYELPVESSLKLLEGLHQRMVALFESFTDADWDRTFFHPEAGIEITLKRNLAMYSWHSRHHLAHIQNTKF</sequence>
<dbReference type="GO" id="GO:0016787">
    <property type="term" value="F:hydrolase activity"/>
    <property type="evidence" value="ECO:0007669"/>
    <property type="project" value="UniProtKB-KW"/>
</dbReference>
<dbReference type="Proteomes" id="UP001216139">
    <property type="component" value="Chromosome"/>
</dbReference>
<dbReference type="SUPFAM" id="SSF109854">
    <property type="entry name" value="DinB/YfiT-like putative metalloenzymes"/>
    <property type="match status" value="1"/>
</dbReference>
<name>A0ABY7T9P2_9SPHI</name>